<comment type="caution">
    <text evidence="1">The sequence shown here is derived from an EMBL/GenBank/DDBJ whole genome shotgun (WGS) entry which is preliminary data.</text>
</comment>
<dbReference type="RefSeq" id="XP_056582875.1">
    <property type="nucleotide sequence ID" value="XM_056718740.1"/>
</dbReference>
<evidence type="ECO:0000313" key="1">
    <source>
        <dbReference type="EMBL" id="KAJ5383099.1"/>
    </source>
</evidence>
<dbReference type="EMBL" id="JAPZBT010000001">
    <property type="protein sequence ID" value="KAJ5383099.1"/>
    <property type="molecule type" value="Genomic_DNA"/>
</dbReference>
<proteinExistence type="predicted"/>
<keyword evidence="2" id="KW-1185">Reference proteome</keyword>
<dbReference type="OrthoDB" id="1896086at2759"/>
<organism evidence="1 2">
    <name type="scientific">Penicillium concentricum</name>
    <dbReference type="NCBI Taxonomy" id="293559"/>
    <lineage>
        <taxon>Eukaryota</taxon>
        <taxon>Fungi</taxon>
        <taxon>Dikarya</taxon>
        <taxon>Ascomycota</taxon>
        <taxon>Pezizomycotina</taxon>
        <taxon>Eurotiomycetes</taxon>
        <taxon>Eurotiomycetidae</taxon>
        <taxon>Eurotiales</taxon>
        <taxon>Aspergillaceae</taxon>
        <taxon>Penicillium</taxon>
    </lineage>
</organism>
<dbReference type="Proteomes" id="UP001147752">
    <property type="component" value="Unassembled WGS sequence"/>
</dbReference>
<evidence type="ECO:0000313" key="2">
    <source>
        <dbReference type="Proteomes" id="UP001147752"/>
    </source>
</evidence>
<dbReference type="AlphaFoldDB" id="A0A9W9SSP3"/>
<sequence>MTNAEVVAGVQTVITWALHPTTRLNTAIVPSELRGLAIGAFAFSYIYYSNGKIATSNIIPSALLYGGATATKCPLQTAVQCGANYGVYSWAPQLFDYTTTCSTVTSCDAQSMITTTATRTFAAGSILTSSPSGGKGQQVAMASYINPLANPAA</sequence>
<gene>
    <name evidence="1" type="ORF">N7517_001010</name>
</gene>
<reference evidence="1" key="2">
    <citation type="journal article" date="2023" name="IMA Fungus">
        <title>Comparative genomic study of the Penicillium genus elucidates a diverse pangenome and 15 lateral gene transfer events.</title>
        <authorList>
            <person name="Petersen C."/>
            <person name="Sorensen T."/>
            <person name="Nielsen M.R."/>
            <person name="Sondergaard T.E."/>
            <person name="Sorensen J.L."/>
            <person name="Fitzpatrick D.A."/>
            <person name="Frisvad J.C."/>
            <person name="Nielsen K.L."/>
        </authorList>
    </citation>
    <scope>NUCLEOTIDE SEQUENCE</scope>
    <source>
        <strain evidence="1">IBT 3081</strain>
    </source>
</reference>
<reference evidence="1" key="1">
    <citation type="submission" date="2022-12" db="EMBL/GenBank/DDBJ databases">
        <authorList>
            <person name="Petersen C."/>
        </authorList>
    </citation>
    <scope>NUCLEOTIDE SEQUENCE</scope>
    <source>
        <strain evidence="1">IBT 3081</strain>
    </source>
</reference>
<accession>A0A9W9SSP3</accession>
<dbReference type="GeneID" id="81457923"/>
<name>A0A9W9SSP3_9EURO</name>
<protein>
    <submittedName>
        <fullName evidence="1">Uncharacterized protein</fullName>
    </submittedName>
</protein>